<keyword evidence="2" id="KW-1185">Reference proteome</keyword>
<organism evidence="1 2">
    <name type="scientific">Chryseobacterium gleum ATCC 35910</name>
    <dbReference type="NCBI Taxonomy" id="525257"/>
    <lineage>
        <taxon>Bacteria</taxon>
        <taxon>Pseudomonadati</taxon>
        <taxon>Bacteroidota</taxon>
        <taxon>Flavobacteriia</taxon>
        <taxon>Flavobacteriales</taxon>
        <taxon>Weeksellaceae</taxon>
        <taxon>Chryseobacterium group</taxon>
        <taxon>Chryseobacterium</taxon>
    </lineage>
</organism>
<reference evidence="1" key="1">
    <citation type="submission" date="2010-06" db="EMBL/GenBank/DDBJ databases">
        <authorList>
            <person name="Muzny D."/>
            <person name="Qin X."/>
            <person name="Buhay C."/>
            <person name="Dugan-Rocha S."/>
            <person name="Ding Y."/>
            <person name="Chen G."/>
            <person name="Hawes A."/>
            <person name="Holder M."/>
            <person name="Jhangiani S."/>
            <person name="Johnson A."/>
            <person name="Khan Z."/>
            <person name="Li Z."/>
            <person name="Liu W."/>
            <person name="Liu X."/>
            <person name="Perez L."/>
            <person name="Shen H."/>
            <person name="Wang Q."/>
            <person name="Watt J."/>
            <person name="Xi L."/>
            <person name="Xin Y."/>
            <person name="Zhou J."/>
            <person name="Deng J."/>
            <person name="Jiang H."/>
            <person name="Liu Y."/>
            <person name="Qu J."/>
            <person name="Song X.-Z."/>
            <person name="Zhang L."/>
            <person name="Villasana D."/>
            <person name="Johnson A."/>
            <person name="Liu J."/>
            <person name="Liyanage D."/>
            <person name="Lorensuhewa L."/>
            <person name="Robinson T."/>
            <person name="Song A."/>
            <person name="Song B.-B."/>
            <person name="Dinh H."/>
            <person name="Thornton R."/>
            <person name="Coyle M."/>
            <person name="Francisco L."/>
            <person name="Jackson L."/>
            <person name="Javaid M."/>
            <person name="Korchina V."/>
            <person name="Kovar C."/>
            <person name="Mata R."/>
            <person name="Mathew T."/>
            <person name="Ngo R."/>
            <person name="Nguyen L."/>
            <person name="Nguyen N."/>
            <person name="Okwuonu G."/>
            <person name="Ongeri F."/>
            <person name="Pham C."/>
            <person name="Simmons D."/>
            <person name="Wilczek-Boney K."/>
            <person name="Hale W."/>
            <person name="Jakkamsetti A."/>
            <person name="Pham P."/>
            <person name="Ruth R."/>
            <person name="San Lucas F."/>
            <person name="Warren J."/>
            <person name="Zhang J."/>
            <person name="Zhao Z."/>
            <person name="Zhou C."/>
            <person name="Zhu D."/>
            <person name="Lee S."/>
            <person name="Bess C."/>
            <person name="Blankenburg K."/>
            <person name="Forbes L."/>
            <person name="Fu Q."/>
            <person name="Gubbala S."/>
            <person name="Hirani K."/>
            <person name="Jayaseelan J.C."/>
            <person name="Lara F."/>
            <person name="Munidasa M."/>
            <person name="Palculict T."/>
            <person name="Patil S."/>
            <person name="Pu L.-L."/>
            <person name="Saada N."/>
            <person name="Tang L."/>
            <person name="Weissenberger G."/>
            <person name="Zhu Y."/>
            <person name="Hemphill L."/>
            <person name="Shang Y."/>
            <person name="Youmans B."/>
            <person name="Ayvaz T."/>
            <person name="Ross M."/>
            <person name="Santibanez J."/>
            <person name="Aqrawi P."/>
            <person name="Gross S."/>
            <person name="Joshi V."/>
            <person name="Fowler G."/>
            <person name="Nazareth L."/>
            <person name="Reid J."/>
            <person name="Worley K."/>
            <person name="Petrosino J."/>
            <person name="Highlander S."/>
            <person name="Gibbs R."/>
        </authorList>
    </citation>
    <scope>NUCLEOTIDE SEQUENCE [LARGE SCALE GENOMIC DNA]</scope>
    <source>
        <strain evidence="1">ATCC 35910</strain>
    </source>
</reference>
<protein>
    <submittedName>
        <fullName evidence="1">Uncharacterized protein</fullName>
    </submittedName>
</protein>
<accession>A0ABN0AMK6</accession>
<gene>
    <name evidence="1" type="ORF">HMPREF0204_13368</name>
</gene>
<evidence type="ECO:0000313" key="2">
    <source>
        <dbReference type="Proteomes" id="UP000002969"/>
    </source>
</evidence>
<sequence>MIILTFNLINLILPEYSIQAFFIYIKGYHHCFYPIFLNNKIPHYLK</sequence>
<dbReference type="EMBL" id="ACKQ02000007">
    <property type="protein sequence ID" value="EFK34299.1"/>
    <property type="molecule type" value="Genomic_DNA"/>
</dbReference>
<proteinExistence type="predicted"/>
<evidence type="ECO:0000313" key="1">
    <source>
        <dbReference type="EMBL" id="EFK34299.1"/>
    </source>
</evidence>
<dbReference type="Proteomes" id="UP000002969">
    <property type="component" value="Unassembled WGS sequence"/>
</dbReference>
<name>A0ABN0AMK6_CHRGE</name>
<comment type="caution">
    <text evidence="1">The sequence shown here is derived from an EMBL/GenBank/DDBJ whole genome shotgun (WGS) entry which is preliminary data.</text>
</comment>